<evidence type="ECO:0000313" key="1">
    <source>
        <dbReference type="EMBL" id="CAK5079375.1"/>
    </source>
</evidence>
<protein>
    <submittedName>
        <fullName evidence="1">Uncharacterized protein</fullName>
    </submittedName>
</protein>
<comment type="caution">
    <text evidence="1">The sequence shown here is derived from an EMBL/GenBank/DDBJ whole genome shotgun (WGS) entry which is preliminary data.</text>
</comment>
<gene>
    <name evidence="1" type="ORF">MENTE1834_LOCUS26485</name>
</gene>
<sequence>MALCWHCPTSSTTICVMVGVITDLFSRGLAMLASRNDWNSSAKAMVMKNTLNFLSWLTSNEAARS</sequence>
<name>A0ACB0ZMU5_MELEN</name>
<accession>A0ACB0ZMU5</accession>
<dbReference type="Proteomes" id="UP001497535">
    <property type="component" value="Unassembled WGS sequence"/>
</dbReference>
<reference evidence="1" key="1">
    <citation type="submission" date="2023-11" db="EMBL/GenBank/DDBJ databases">
        <authorList>
            <person name="Poullet M."/>
        </authorList>
    </citation>
    <scope>NUCLEOTIDE SEQUENCE</scope>
    <source>
        <strain evidence="1">E1834</strain>
    </source>
</reference>
<organism evidence="1 2">
    <name type="scientific">Meloidogyne enterolobii</name>
    <name type="common">Root-knot nematode worm</name>
    <name type="synonym">Meloidogyne mayaguensis</name>
    <dbReference type="NCBI Taxonomy" id="390850"/>
    <lineage>
        <taxon>Eukaryota</taxon>
        <taxon>Metazoa</taxon>
        <taxon>Ecdysozoa</taxon>
        <taxon>Nematoda</taxon>
        <taxon>Chromadorea</taxon>
        <taxon>Rhabditida</taxon>
        <taxon>Tylenchina</taxon>
        <taxon>Tylenchomorpha</taxon>
        <taxon>Tylenchoidea</taxon>
        <taxon>Meloidogynidae</taxon>
        <taxon>Meloidogyninae</taxon>
        <taxon>Meloidogyne</taxon>
    </lineage>
</organism>
<keyword evidence="2" id="KW-1185">Reference proteome</keyword>
<evidence type="ECO:0000313" key="2">
    <source>
        <dbReference type="Proteomes" id="UP001497535"/>
    </source>
</evidence>
<proteinExistence type="predicted"/>
<dbReference type="EMBL" id="CAVMJV010000038">
    <property type="protein sequence ID" value="CAK5079375.1"/>
    <property type="molecule type" value="Genomic_DNA"/>
</dbReference>